<evidence type="ECO:0000313" key="2">
    <source>
        <dbReference type="Proteomes" id="UP000504606"/>
    </source>
</evidence>
<dbReference type="Pfam" id="PF03184">
    <property type="entry name" value="DDE_1"/>
    <property type="match status" value="1"/>
</dbReference>
<dbReference type="Proteomes" id="UP000504606">
    <property type="component" value="Unplaced"/>
</dbReference>
<dbReference type="GO" id="GO:0003677">
    <property type="term" value="F:DNA binding"/>
    <property type="evidence" value="ECO:0007669"/>
    <property type="project" value="TreeGrafter"/>
</dbReference>
<evidence type="ECO:0000259" key="1">
    <source>
        <dbReference type="Pfam" id="PF03184"/>
    </source>
</evidence>
<dbReference type="InterPro" id="IPR050863">
    <property type="entry name" value="CenT-Element_Derived"/>
</dbReference>
<sequence length="169" mass="18864">MTDKPNQIYNLDEMGVCPDPTRARVIAGNKQTGVHRTDQGSGRDNTTVMGCVSAAGKCLPPLFIFKAVNLWSTWKGEEDIPGTFYAVSESGFINTDIFFDWINHFSRQVQERPLVLIVDGYVSHLSCKTVVFAKQQQITIIKLPSHTTDLLQPLDRSCFGPFKTYCDAS</sequence>
<dbReference type="InterPro" id="IPR004875">
    <property type="entry name" value="DDE_SF_endonuclease_dom"/>
</dbReference>
<evidence type="ECO:0000313" key="3">
    <source>
        <dbReference type="RefSeq" id="XP_026292082.1"/>
    </source>
</evidence>
<dbReference type="Gene3D" id="3.30.420.10">
    <property type="entry name" value="Ribonuclease H-like superfamily/Ribonuclease H"/>
    <property type="match status" value="1"/>
</dbReference>
<accession>A0A6J1TH61</accession>
<proteinExistence type="predicted"/>
<reference evidence="3" key="1">
    <citation type="submission" date="2025-08" db="UniProtKB">
        <authorList>
            <consortium name="RefSeq"/>
        </authorList>
    </citation>
    <scope>IDENTIFICATION</scope>
    <source>
        <tissue evidence="3">Whole organism</tissue>
    </source>
</reference>
<dbReference type="AlphaFoldDB" id="A0A6J1TH61"/>
<feature type="domain" description="DDE-1" evidence="1">
    <location>
        <begin position="46"/>
        <end position="165"/>
    </location>
</feature>
<keyword evidence="2" id="KW-1185">Reference proteome</keyword>
<dbReference type="RefSeq" id="XP_026292082.1">
    <property type="nucleotide sequence ID" value="XM_026436297.1"/>
</dbReference>
<gene>
    <name evidence="3" type="primary">LOC113216549</name>
</gene>
<dbReference type="PANTHER" id="PTHR19303:SF74">
    <property type="entry name" value="POGO TRANSPOSABLE ELEMENT WITH KRAB DOMAIN"/>
    <property type="match status" value="1"/>
</dbReference>
<dbReference type="PANTHER" id="PTHR19303">
    <property type="entry name" value="TRANSPOSON"/>
    <property type="match status" value="1"/>
</dbReference>
<name>A0A6J1TH61_FRAOC</name>
<dbReference type="GeneID" id="113216549"/>
<dbReference type="KEGG" id="foc:113216549"/>
<organism evidence="2 3">
    <name type="scientific">Frankliniella occidentalis</name>
    <name type="common">Western flower thrips</name>
    <name type="synonym">Euthrips occidentalis</name>
    <dbReference type="NCBI Taxonomy" id="133901"/>
    <lineage>
        <taxon>Eukaryota</taxon>
        <taxon>Metazoa</taxon>
        <taxon>Ecdysozoa</taxon>
        <taxon>Arthropoda</taxon>
        <taxon>Hexapoda</taxon>
        <taxon>Insecta</taxon>
        <taxon>Pterygota</taxon>
        <taxon>Neoptera</taxon>
        <taxon>Paraneoptera</taxon>
        <taxon>Thysanoptera</taxon>
        <taxon>Terebrantia</taxon>
        <taxon>Thripoidea</taxon>
        <taxon>Thripidae</taxon>
        <taxon>Frankliniella</taxon>
    </lineage>
</organism>
<dbReference type="GO" id="GO:0005634">
    <property type="term" value="C:nucleus"/>
    <property type="evidence" value="ECO:0007669"/>
    <property type="project" value="TreeGrafter"/>
</dbReference>
<dbReference type="InterPro" id="IPR036397">
    <property type="entry name" value="RNaseH_sf"/>
</dbReference>
<protein>
    <submittedName>
        <fullName evidence="3">Uncharacterized protein LOC113216549</fullName>
    </submittedName>
</protein>
<dbReference type="OrthoDB" id="10035668at2759"/>